<evidence type="ECO:0000256" key="3">
    <source>
        <dbReference type="SAM" id="Coils"/>
    </source>
</evidence>
<dbReference type="EMBL" id="DWYR01000025">
    <property type="protein sequence ID" value="HJA99502.1"/>
    <property type="molecule type" value="Genomic_DNA"/>
</dbReference>
<dbReference type="SMART" id="SM00935">
    <property type="entry name" value="OmpH"/>
    <property type="match status" value="1"/>
</dbReference>
<dbReference type="GO" id="GO:0005829">
    <property type="term" value="C:cytosol"/>
    <property type="evidence" value="ECO:0007669"/>
    <property type="project" value="TreeGrafter"/>
</dbReference>
<dbReference type="SUPFAM" id="SSF111384">
    <property type="entry name" value="OmpH-like"/>
    <property type="match status" value="1"/>
</dbReference>
<comment type="caution">
    <text evidence="5">The sequence shown here is derived from an EMBL/GenBank/DDBJ whole genome shotgun (WGS) entry which is preliminary data.</text>
</comment>
<dbReference type="PANTHER" id="PTHR35089:SF1">
    <property type="entry name" value="CHAPERONE PROTEIN SKP"/>
    <property type="match status" value="1"/>
</dbReference>
<proteinExistence type="inferred from homology"/>
<dbReference type="InterPro" id="IPR005632">
    <property type="entry name" value="Chaperone_Skp"/>
</dbReference>
<dbReference type="AlphaFoldDB" id="A0A9D2L5C5"/>
<feature type="coiled-coil region" evidence="3">
    <location>
        <begin position="65"/>
        <end position="127"/>
    </location>
</feature>
<dbReference type="PANTHER" id="PTHR35089">
    <property type="entry name" value="CHAPERONE PROTEIN SKP"/>
    <property type="match status" value="1"/>
</dbReference>
<dbReference type="Proteomes" id="UP000824259">
    <property type="component" value="Unassembled WGS sequence"/>
</dbReference>
<sequence length="194" mass="21873">MKKFFFLALVALAGMTACGTKNAEPTTDATSEEQQSVGSSDIAYVVVEGVLSESDIYKNEGIPLQEKTEKTQKKWLQRRQNLEAEAAQLNEKYQKGLITTNNMQIEAKKLEDRMASLQATIQKEGQTLDEENFVFTNRAQDLMRRAIQNINADRRYKIIFDGSALLDADSTLNISPAVLQEVNRLYAEESKDKK</sequence>
<evidence type="ECO:0000256" key="2">
    <source>
        <dbReference type="ARBA" id="ARBA00022729"/>
    </source>
</evidence>
<keyword evidence="2 4" id="KW-0732">Signal</keyword>
<dbReference type="Gene3D" id="3.30.910.20">
    <property type="entry name" value="Skp domain"/>
    <property type="match status" value="1"/>
</dbReference>
<protein>
    <submittedName>
        <fullName evidence="5">OmpH family outer membrane protein</fullName>
    </submittedName>
</protein>
<feature type="chain" id="PRO_5038339641" evidence="4">
    <location>
        <begin position="24"/>
        <end position="194"/>
    </location>
</feature>
<gene>
    <name evidence="5" type="ORF">H9779_07900</name>
</gene>
<accession>A0A9D2L5C5</accession>
<feature type="signal peptide" evidence="4">
    <location>
        <begin position="1"/>
        <end position="23"/>
    </location>
</feature>
<reference evidence="5" key="1">
    <citation type="journal article" date="2021" name="PeerJ">
        <title>Extensive microbial diversity within the chicken gut microbiome revealed by metagenomics and culture.</title>
        <authorList>
            <person name="Gilroy R."/>
            <person name="Ravi A."/>
            <person name="Getino M."/>
            <person name="Pursley I."/>
            <person name="Horton D.L."/>
            <person name="Alikhan N.F."/>
            <person name="Baker D."/>
            <person name="Gharbi K."/>
            <person name="Hall N."/>
            <person name="Watson M."/>
            <person name="Adriaenssens E.M."/>
            <person name="Foster-Nyarko E."/>
            <person name="Jarju S."/>
            <person name="Secka A."/>
            <person name="Antonio M."/>
            <person name="Oren A."/>
            <person name="Chaudhuri R.R."/>
            <person name="La Ragione R."/>
            <person name="Hildebrand F."/>
            <person name="Pallen M.J."/>
        </authorList>
    </citation>
    <scope>NUCLEOTIDE SEQUENCE</scope>
    <source>
        <strain evidence="5">CHK169-11906</strain>
    </source>
</reference>
<evidence type="ECO:0000256" key="1">
    <source>
        <dbReference type="ARBA" id="ARBA00009091"/>
    </source>
</evidence>
<evidence type="ECO:0000313" key="5">
    <source>
        <dbReference type="EMBL" id="HJA99502.1"/>
    </source>
</evidence>
<dbReference type="InterPro" id="IPR024930">
    <property type="entry name" value="Skp_dom_sf"/>
</dbReference>
<dbReference type="GO" id="GO:0051082">
    <property type="term" value="F:unfolded protein binding"/>
    <property type="evidence" value="ECO:0007669"/>
    <property type="project" value="InterPro"/>
</dbReference>
<name>A0A9D2L5C5_9BACT</name>
<keyword evidence="3" id="KW-0175">Coiled coil</keyword>
<evidence type="ECO:0000256" key="4">
    <source>
        <dbReference type="SAM" id="SignalP"/>
    </source>
</evidence>
<dbReference type="Pfam" id="PF03938">
    <property type="entry name" value="OmpH"/>
    <property type="match status" value="1"/>
</dbReference>
<reference evidence="5" key="2">
    <citation type="submission" date="2021-04" db="EMBL/GenBank/DDBJ databases">
        <authorList>
            <person name="Gilroy R."/>
        </authorList>
    </citation>
    <scope>NUCLEOTIDE SEQUENCE</scope>
    <source>
        <strain evidence="5">CHK169-11906</strain>
    </source>
</reference>
<dbReference type="GO" id="GO:0050821">
    <property type="term" value="P:protein stabilization"/>
    <property type="evidence" value="ECO:0007669"/>
    <property type="project" value="TreeGrafter"/>
</dbReference>
<evidence type="ECO:0000313" key="6">
    <source>
        <dbReference type="Proteomes" id="UP000824259"/>
    </source>
</evidence>
<organism evidence="5 6">
    <name type="scientific">Candidatus Alistipes avicola</name>
    <dbReference type="NCBI Taxonomy" id="2838432"/>
    <lineage>
        <taxon>Bacteria</taxon>
        <taxon>Pseudomonadati</taxon>
        <taxon>Bacteroidota</taxon>
        <taxon>Bacteroidia</taxon>
        <taxon>Bacteroidales</taxon>
        <taxon>Rikenellaceae</taxon>
        <taxon>Alistipes</taxon>
    </lineage>
</organism>
<comment type="similarity">
    <text evidence="1">Belongs to the Skp family.</text>
</comment>
<dbReference type="PROSITE" id="PS51257">
    <property type="entry name" value="PROKAR_LIPOPROTEIN"/>
    <property type="match status" value="1"/>
</dbReference>